<evidence type="ECO:0000259" key="2">
    <source>
        <dbReference type="Pfam" id="PF04773"/>
    </source>
</evidence>
<keyword evidence="1" id="KW-0472">Membrane</keyword>
<dbReference type="PANTHER" id="PTHR30273:SF2">
    <property type="entry name" value="PROTEIN FECR"/>
    <property type="match status" value="1"/>
</dbReference>
<sequence>MARYNKFTTRFVKYAMVASLAFILIIAGNLVNNITPLTETNNKHQFVEVNTLQTGVGQQTRFSLSDGSRVKLNTNSLIQVSFSKNKRLLTLVKGEASFDVTKDKSRPFTVRVGERSFTALGTIFNIEKKSNKDMELVVTEGRVLITEPHQPIDKITKPLTTLTAEKLPGIVITSGEIATIKNSVYTANKRSSFEQIQRALAWQQGMLVFNGQPLDKALAEVSRYTTTKFEIIDKKLTKTKVSGYFKANDINGLLESLENNFNIQFEKVNNNTIRLSLNTEANH</sequence>
<name>A0A5C6QA29_9GAMM</name>
<evidence type="ECO:0000256" key="1">
    <source>
        <dbReference type="SAM" id="Phobius"/>
    </source>
</evidence>
<dbReference type="Pfam" id="PF04773">
    <property type="entry name" value="FecR"/>
    <property type="match status" value="1"/>
</dbReference>
<keyword evidence="1" id="KW-0812">Transmembrane</keyword>
<accession>A0A5C6QA29</accession>
<gene>
    <name evidence="4" type="ORF">ESZ26_10235</name>
    <name evidence="5" type="ORF">ESZ27_12325</name>
</gene>
<evidence type="ECO:0000259" key="3">
    <source>
        <dbReference type="Pfam" id="PF16344"/>
    </source>
</evidence>
<keyword evidence="6" id="KW-1185">Reference proteome</keyword>
<dbReference type="PANTHER" id="PTHR30273">
    <property type="entry name" value="PERIPLASMIC SIGNAL SENSOR AND SIGMA FACTOR ACTIVATOR FECR-RELATED"/>
    <property type="match status" value="1"/>
</dbReference>
<dbReference type="PIRSF" id="PIRSF018266">
    <property type="entry name" value="FecR"/>
    <property type="match status" value="1"/>
</dbReference>
<dbReference type="AlphaFoldDB" id="A0A5C6QA29"/>
<dbReference type="Gene3D" id="2.60.120.1440">
    <property type="match status" value="1"/>
</dbReference>
<keyword evidence="1" id="KW-1133">Transmembrane helix</keyword>
<dbReference type="RefSeq" id="WP_146799528.1">
    <property type="nucleotide sequence ID" value="NZ_VOLP01000012.1"/>
</dbReference>
<dbReference type="Gene3D" id="3.55.50.30">
    <property type="match status" value="1"/>
</dbReference>
<evidence type="ECO:0000313" key="4">
    <source>
        <dbReference type="EMBL" id="TWX59333.1"/>
    </source>
</evidence>
<dbReference type="Proteomes" id="UP000321525">
    <property type="component" value="Unassembled WGS sequence"/>
</dbReference>
<feature type="domain" description="FecR protein" evidence="2">
    <location>
        <begin position="51"/>
        <end position="143"/>
    </location>
</feature>
<protein>
    <submittedName>
        <fullName evidence="5">DUF4974 domain-containing protein</fullName>
    </submittedName>
</protein>
<evidence type="ECO:0000313" key="6">
    <source>
        <dbReference type="Proteomes" id="UP000321525"/>
    </source>
</evidence>
<proteinExistence type="predicted"/>
<dbReference type="Proteomes" id="UP000321917">
    <property type="component" value="Unassembled WGS sequence"/>
</dbReference>
<dbReference type="Pfam" id="PF16344">
    <property type="entry name" value="FecR_C"/>
    <property type="match status" value="1"/>
</dbReference>
<dbReference type="EMBL" id="VOLR01000012">
    <property type="protein sequence ID" value="TWX59333.1"/>
    <property type="molecule type" value="Genomic_DNA"/>
</dbReference>
<dbReference type="OrthoDB" id="9771237at2"/>
<dbReference type="EMBL" id="VOLQ01000023">
    <property type="protein sequence ID" value="TWX65457.1"/>
    <property type="molecule type" value="Genomic_DNA"/>
</dbReference>
<organism evidence="5 7">
    <name type="scientific">Colwellia hornerae</name>
    <dbReference type="NCBI Taxonomy" id="89402"/>
    <lineage>
        <taxon>Bacteria</taxon>
        <taxon>Pseudomonadati</taxon>
        <taxon>Pseudomonadota</taxon>
        <taxon>Gammaproteobacteria</taxon>
        <taxon>Alteromonadales</taxon>
        <taxon>Colwelliaceae</taxon>
        <taxon>Colwellia</taxon>
    </lineage>
</organism>
<feature type="domain" description="Protein FecR C-terminal" evidence="3">
    <location>
        <begin position="207"/>
        <end position="273"/>
    </location>
</feature>
<dbReference type="InterPro" id="IPR012373">
    <property type="entry name" value="Ferrdict_sens_TM"/>
</dbReference>
<feature type="transmembrane region" description="Helical" evidence="1">
    <location>
        <begin position="12"/>
        <end position="31"/>
    </location>
</feature>
<dbReference type="InterPro" id="IPR032508">
    <property type="entry name" value="FecR_C"/>
</dbReference>
<reference evidence="5 7" key="1">
    <citation type="submission" date="2019-07" db="EMBL/GenBank/DDBJ databases">
        <title>Genomes of sea-ice associated Colwellia species.</title>
        <authorList>
            <person name="Bowman J.P."/>
        </authorList>
    </citation>
    <scope>NUCLEOTIDE SEQUENCE [LARGE SCALE GENOMIC DNA]</scope>
    <source>
        <strain evidence="4 6">ACAM 607</strain>
        <strain evidence="5 7">IC036</strain>
    </source>
</reference>
<dbReference type="InterPro" id="IPR006860">
    <property type="entry name" value="FecR"/>
</dbReference>
<evidence type="ECO:0000313" key="5">
    <source>
        <dbReference type="EMBL" id="TWX65457.1"/>
    </source>
</evidence>
<comment type="caution">
    <text evidence="5">The sequence shown here is derived from an EMBL/GenBank/DDBJ whole genome shotgun (WGS) entry which is preliminary data.</text>
</comment>
<dbReference type="GO" id="GO:0016989">
    <property type="term" value="F:sigma factor antagonist activity"/>
    <property type="evidence" value="ECO:0007669"/>
    <property type="project" value="TreeGrafter"/>
</dbReference>
<evidence type="ECO:0000313" key="7">
    <source>
        <dbReference type="Proteomes" id="UP000321917"/>
    </source>
</evidence>